<gene>
    <name evidence="2" type="ORF">A7U60_g8195</name>
</gene>
<feature type="compositionally biased region" description="Basic residues" evidence="1">
    <location>
        <begin position="37"/>
        <end position="56"/>
    </location>
</feature>
<sequence length="280" mass="30293">MPRVALIKALKRTAITTMGHKYSDSSSSDSGSGDEHKHHKDKKKKDKKEKKHKKHDKHSESTSSGIPGFPTPPQPAGAPLQPQGMHFSPVSDAHAFRAPSPSFQSQQHPQSGFPSRSLSQRPPPSGFRLPLTTDGQFPGSQQAGQPPCFDADGISPVFFGSALFPNAVHPCKVAPHLSSPCRVPYGGGEFEHHGRYDLLPFTQDMQLIPASGGYLPPGCHPIEGGYEELNGKNEKLYHAVATINGVRVPGKAGEHLRGANVAFGGAEVYARDYELLVWRQ</sequence>
<reference evidence="2" key="1">
    <citation type="submission" date="2016-06" db="EMBL/GenBank/DDBJ databases">
        <title>Draft Genome sequence of the fungus Inonotus baumii.</title>
        <authorList>
            <person name="Zhu H."/>
            <person name="Lin W."/>
        </authorList>
    </citation>
    <scope>NUCLEOTIDE SEQUENCE</scope>
    <source>
        <strain evidence="2">821</strain>
    </source>
</reference>
<comment type="caution">
    <text evidence="2">The sequence shown here is derived from an EMBL/GenBank/DDBJ whole genome shotgun (WGS) entry which is preliminary data.</text>
</comment>
<dbReference type="InterPro" id="IPR006616">
    <property type="entry name" value="DM9_repeat"/>
</dbReference>
<evidence type="ECO:0000313" key="3">
    <source>
        <dbReference type="Proteomes" id="UP000757232"/>
    </source>
</evidence>
<proteinExistence type="predicted"/>
<dbReference type="PANTHER" id="PTHR31649">
    <property type="entry name" value="AGAP009604-PA"/>
    <property type="match status" value="1"/>
</dbReference>
<keyword evidence="3" id="KW-1185">Reference proteome</keyword>
<feature type="compositionally biased region" description="Low complexity" evidence="1">
    <location>
        <begin position="99"/>
        <end position="120"/>
    </location>
</feature>
<dbReference type="SMART" id="SM00696">
    <property type="entry name" value="DM9"/>
    <property type="match status" value="1"/>
</dbReference>
<dbReference type="EMBL" id="LNZH02000214">
    <property type="protein sequence ID" value="OCB84675.1"/>
    <property type="molecule type" value="Genomic_DNA"/>
</dbReference>
<evidence type="ECO:0000256" key="1">
    <source>
        <dbReference type="SAM" id="MobiDB-lite"/>
    </source>
</evidence>
<feature type="compositionally biased region" description="Polar residues" evidence="1">
    <location>
        <begin position="133"/>
        <end position="144"/>
    </location>
</feature>
<dbReference type="AlphaFoldDB" id="A0A9Q5MYJ6"/>
<dbReference type="Pfam" id="PF11901">
    <property type="entry name" value="DM9"/>
    <property type="match status" value="1"/>
</dbReference>
<dbReference type="PANTHER" id="PTHR31649:SF1">
    <property type="entry name" value="FARNESOIC ACID O-METHYL TRANSFERASE DOMAIN-CONTAINING PROTEIN"/>
    <property type="match status" value="1"/>
</dbReference>
<evidence type="ECO:0000313" key="2">
    <source>
        <dbReference type="EMBL" id="OCB84675.1"/>
    </source>
</evidence>
<name>A0A9Q5MYJ6_SANBA</name>
<protein>
    <submittedName>
        <fullName evidence="2">Uncharacterized protein</fullName>
    </submittedName>
</protein>
<feature type="region of interest" description="Disordered" evidence="1">
    <location>
        <begin position="13"/>
        <end position="148"/>
    </location>
</feature>
<organism evidence="2 3">
    <name type="scientific">Sanghuangporus baumii</name>
    <name type="common">Phellinus baumii</name>
    <dbReference type="NCBI Taxonomy" id="108892"/>
    <lineage>
        <taxon>Eukaryota</taxon>
        <taxon>Fungi</taxon>
        <taxon>Dikarya</taxon>
        <taxon>Basidiomycota</taxon>
        <taxon>Agaricomycotina</taxon>
        <taxon>Agaricomycetes</taxon>
        <taxon>Hymenochaetales</taxon>
        <taxon>Hymenochaetaceae</taxon>
        <taxon>Sanghuangporus</taxon>
    </lineage>
</organism>
<dbReference type="OrthoDB" id="2142040at2759"/>
<accession>A0A9Q5MYJ6</accession>
<dbReference type="Proteomes" id="UP000757232">
    <property type="component" value="Unassembled WGS sequence"/>
</dbReference>